<organism evidence="2 3">
    <name type="scientific">Venturia nashicola</name>
    <dbReference type="NCBI Taxonomy" id="86259"/>
    <lineage>
        <taxon>Eukaryota</taxon>
        <taxon>Fungi</taxon>
        <taxon>Dikarya</taxon>
        <taxon>Ascomycota</taxon>
        <taxon>Pezizomycotina</taxon>
        <taxon>Dothideomycetes</taxon>
        <taxon>Pleosporomycetidae</taxon>
        <taxon>Venturiales</taxon>
        <taxon>Venturiaceae</taxon>
        <taxon>Venturia</taxon>
    </lineage>
</organism>
<name>A0A4Z1P966_9PEZI</name>
<feature type="compositionally biased region" description="Polar residues" evidence="1">
    <location>
        <begin position="1063"/>
        <end position="1073"/>
    </location>
</feature>
<feature type="compositionally biased region" description="Basic and acidic residues" evidence="1">
    <location>
        <begin position="310"/>
        <end position="323"/>
    </location>
</feature>
<reference evidence="2 3" key="1">
    <citation type="submission" date="2019-04" db="EMBL/GenBank/DDBJ databases">
        <title>High contiguity whole genome sequence and gene annotation resource for two Venturia nashicola isolates.</title>
        <authorList>
            <person name="Prokchorchik M."/>
            <person name="Won K."/>
            <person name="Lee Y."/>
            <person name="Choi E.D."/>
            <person name="Segonzac C."/>
            <person name="Sohn K.H."/>
        </authorList>
    </citation>
    <scope>NUCLEOTIDE SEQUENCE [LARGE SCALE GENOMIC DNA]</scope>
    <source>
        <strain evidence="2 3">PRI2</strain>
    </source>
</reference>
<feature type="region of interest" description="Disordered" evidence="1">
    <location>
        <begin position="530"/>
        <end position="630"/>
    </location>
</feature>
<accession>A0A4Z1P966</accession>
<dbReference type="STRING" id="86259.A0A4Z1P966"/>
<evidence type="ECO:0000313" key="2">
    <source>
        <dbReference type="EMBL" id="TID17333.1"/>
    </source>
</evidence>
<feature type="compositionally biased region" description="Polar residues" evidence="1">
    <location>
        <begin position="870"/>
        <end position="881"/>
    </location>
</feature>
<feature type="compositionally biased region" description="Polar residues" evidence="1">
    <location>
        <begin position="440"/>
        <end position="460"/>
    </location>
</feature>
<feature type="compositionally biased region" description="Acidic residues" evidence="1">
    <location>
        <begin position="849"/>
        <end position="858"/>
    </location>
</feature>
<feature type="compositionally biased region" description="Polar residues" evidence="1">
    <location>
        <begin position="547"/>
        <end position="564"/>
    </location>
</feature>
<feature type="region of interest" description="Disordered" evidence="1">
    <location>
        <begin position="1106"/>
        <end position="1162"/>
    </location>
</feature>
<feature type="compositionally biased region" description="Polar residues" evidence="1">
    <location>
        <begin position="1124"/>
        <end position="1140"/>
    </location>
</feature>
<feature type="compositionally biased region" description="Polar residues" evidence="1">
    <location>
        <begin position="765"/>
        <end position="775"/>
    </location>
</feature>
<comment type="caution">
    <text evidence="2">The sequence shown here is derived from an EMBL/GenBank/DDBJ whole genome shotgun (WGS) entry which is preliminary data.</text>
</comment>
<feature type="compositionally biased region" description="Polar residues" evidence="1">
    <location>
        <begin position="261"/>
        <end position="270"/>
    </location>
</feature>
<feature type="compositionally biased region" description="Acidic residues" evidence="1">
    <location>
        <begin position="826"/>
        <end position="838"/>
    </location>
</feature>
<feature type="compositionally biased region" description="Acidic residues" evidence="1">
    <location>
        <begin position="232"/>
        <end position="245"/>
    </location>
</feature>
<feature type="compositionally biased region" description="Basic residues" evidence="1">
    <location>
        <begin position="190"/>
        <end position="199"/>
    </location>
</feature>
<dbReference type="InterPro" id="IPR017956">
    <property type="entry name" value="AT_hook_DNA-bd_motif"/>
</dbReference>
<keyword evidence="3" id="KW-1185">Reference proteome</keyword>
<proteinExistence type="predicted"/>
<evidence type="ECO:0000256" key="1">
    <source>
        <dbReference type="SAM" id="MobiDB-lite"/>
    </source>
</evidence>
<sequence>MLSRVLDTGHETDTSGIDGSSLDELALSKLGGQSPLAPRSTNTKLRKVNLGATPKLQLSPKKSFYLETPAFQGSSPARIKVTMQAEQLDAQAEPGTPSRSGKPKTQVIKVPLNDVDEPVKRRPGRPRKSDIEPSALKKRRATPIKRQSKRLSGSSEVQNDVEIEPFRAKKTGKPSKPAPQTDSGVETKSPKRKVGRPRKSSQIDTDKEPQPPKKKPGRPSKVILEGAPVVDLIDEGYGDDEEEDEVRAGNNEATLVEQDALATSTGSSHEVAQLSDDPSVGQSPHYYKSREKSKATRSPTGSRRVGWSKSRQDDADSSIRHPSQESPGIAFSRQLPADAQAGLESSRATQFDFANLTPLHEKHTITAAEPIQPHLPARSTPRPKAGEPIPSRQERNEHQNPEQPLRKSLFLHQSESPENAHQPSSISSRYREPTPVPSQFGESQSSEHGSPTSSVAQNEEQNQDEEMWRAQIVNRDDDHSTNEEAPPASDSDESDYGGIDEMTGRSMGEATLMQSEEFSMVSLDSLESVRDQNSSFVGGTLAARSINEPQRTPGTSGNTPQQSRSVKHPSKLKQAWFPESSPGAHLSPNVSVQRGSHSSRPLSSPYSPTLPSKGGKSSPQHESQNYVSRRLGSRLSLSDLESSPVGAAPISSFLQSNIQQRLGNVSLPRDNIVNNDNSLPEPPLAPSSANGRLPTPNSADKESQSTSGSQLETRSDPVGQQFQRSTALESNHSPARSDSVASMQSHTPPATERGSSLIPEDATDLNHNTTFQDLLSSPPARIERSGGLEESRAWLRTQNAMEQTWRKAKQQLSPPSQLQNRSIIISDDESDSDESEQEETLHKDKSMVIEEDLEDLWQEEASRGADIDDSNISNRSRNGANQLKRKLFSVGEKPQPSRPVKIPRTSKASGGSPEQEYSSRNKNFERPQSPRLTEVLQTSQSLGASTGKDISAQAQGSEKAQPPRLTKVPRTSKPFSASPEQVRPVESKKKSPAFEQERQKKVSSTIDDLFKNIAGSSVNHEPRVDASSIKPAERMFPPTTAYSSKDTNTVPQRTLKSGGCGDTSLSTKPTESSQLRRRLSPEIDASFAKQTDSFVSVASDVRQLRNEMTSSHNPPPKEKRPVPRTTSAKVYSTQTTTQKVPVNLRSIDDSVQSESERYDSSSLLSLNPRQAAKPLFQTTQRQITRPAIVGTAKTAEPIESMQPNAATQPTTTPQQIEQTIVRKQMTKSAPPGPAGPSIFTRLKTHIPFLNPSAEISINGPPRPKHHLLSSLPLLPMALPFTKTHYIVLEELWKRYKAAPDLFLTSRPENAGLMTKSLNKWSEARLSEWGYECTLRPSCLILVALYCRLLVLRDAQEFKNVEGKELELGKPGTLWLEQREREKVSGKSKWKMDELIIGEAYVTVRLFSVMVCEIVREDEAKGVEIDRELRFKWQAKGERGWNFSLLVGE</sequence>
<gene>
    <name evidence="2" type="ORF">E6O75_ATG08079</name>
</gene>
<dbReference type="EMBL" id="SNSC02000016">
    <property type="protein sequence ID" value="TID17333.1"/>
    <property type="molecule type" value="Genomic_DNA"/>
</dbReference>
<feature type="compositionally biased region" description="Basic and acidic residues" evidence="1">
    <location>
        <begin position="781"/>
        <end position="793"/>
    </location>
</feature>
<feature type="compositionally biased region" description="Polar residues" evidence="1">
    <location>
        <begin position="935"/>
        <end position="944"/>
    </location>
</feature>
<feature type="region of interest" description="Disordered" evidence="1">
    <location>
        <begin position="85"/>
        <end position="346"/>
    </location>
</feature>
<protein>
    <submittedName>
        <fullName evidence="2">Uncharacterized protein</fullName>
    </submittedName>
</protein>
<feature type="compositionally biased region" description="Basic and acidic residues" evidence="1">
    <location>
        <begin position="839"/>
        <end position="848"/>
    </location>
</feature>
<feature type="region of interest" description="Disordered" evidence="1">
    <location>
        <begin position="1"/>
        <end position="21"/>
    </location>
</feature>
<feature type="compositionally biased region" description="Polar residues" evidence="1">
    <location>
        <begin position="1040"/>
        <end position="1055"/>
    </location>
</feature>
<feature type="region of interest" description="Disordered" evidence="1">
    <location>
        <begin position="29"/>
        <end position="48"/>
    </location>
</feature>
<feature type="compositionally biased region" description="Polar residues" evidence="1">
    <location>
        <begin position="704"/>
        <end position="748"/>
    </location>
</feature>
<dbReference type="SMART" id="SM00384">
    <property type="entry name" value="AT_hook"/>
    <property type="match status" value="3"/>
</dbReference>
<feature type="region of interest" description="Disordered" evidence="1">
    <location>
        <begin position="362"/>
        <end position="512"/>
    </location>
</feature>
<dbReference type="PRINTS" id="PR00929">
    <property type="entry name" value="ATHOOK"/>
</dbReference>
<feature type="region of interest" description="Disordered" evidence="1">
    <location>
        <begin position="668"/>
        <end position="1077"/>
    </location>
</feature>
<feature type="compositionally biased region" description="Polar residues" evidence="1">
    <location>
        <begin position="810"/>
        <end position="821"/>
    </location>
</feature>
<feature type="compositionally biased region" description="Polar residues" evidence="1">
    <location>
        <begin position="411"/>
        <end position="428"/>
    </location>
</feature>
<dbReference type="GO" id="GO:0003677">
    <property type="term" value="F:DNA binding"/>
    <property type="evidence" value="ECO:0007669"/>
    <property type="project" value="InterPro"/>
</dbReference>
<evidence type="ECO:0000313" key="3">
    <source>
        <dbReference type="Proteomes" id="UP000298493"/>
    </source>
</evidence>
<dbReference type="Proteomes" id="UP000298493">
    <property type="component" value="Unassembled WGS sequence"/>
</dbReference>
<feature type="compositionally biased region" description="Low complexity" evidence="1">
    <location>
        <begin position="596"/>
        <end position="612"/>
    </location>
</feature>
<feature type="compositionally biased region" description="Polar residues" evidence="1">
    <location>
        <begin position="615"/>
        <end position="627"/>
    </location>
</feature>
<feature type="compositionally biased region" description="Basic residues" evidence="1">
    <location>
        <begin position="136"/>
        <end position="149"/>
    </location>
</feature>